<feature type="transmembrane region" description="Helical" evidence="2">
    <location>
        <begin position="100"/>
        <end position="126"/>
    </location>
</feature>
<feature type="transmembrane region" description="Helical" evidence="2">
    <location>
        <begin position="65"/>
        <end position="88"/>
    </location>
</feature>
<feature type="transmembrane region" description="Helical" evidence="2">
    <location>
        <begin position="216"/>
        <end position="246"/>
    </location>
</feature>
<gene>
    <name evidence="3" type="ORF">K444DRAFT_619033</name>
</gene>
<feature type="transmembrane region" description="Helical" evidence="2">
    <location>
        <begin position="253"/>
        <end position="274"/>
    </location>
</feature>
<keyword evidence="2" id="KW-0812">Transmembrane</keyword>
<dbReference type="InParanoid" id="A0A2J6SRT5"/>
<sequence length="299" mass="32565">MDPSITPTLTTPPPFTPPPFTTPPTFITSPTFTTTPSITTTNLPISHNVLGITSSDSRFQLVNSLYGPGTVGCWLMIICSVIISWTLNPRQRKIDHITNDFIASLTFPCIASAHLAFLLHQLLVPLLEVLTSPDLEMLQQAAAIEAPLNICETFSMLALLLFAIAAWRLQVKRAVLILIVGVLSWNMVNSVFFESQAKNTERRPLSLDEGSISHEAVIAFGWIILCMMLLPIILLIALTGTCIILWLKPTAVISALSTPVAVLVAFLVTSGLLADEGPIFTSRPFFIPRTGVSMQALTK</sequence>
<dbReference type="AlphaFoldDB" id="A0A2J6SRT5"/>
<name>A0A2J6SRT5_9HELO</name>
<protein>
    <submittedName>
        <fullName evidence="3">Uncharacterized protein</fullName>
    </submittedName>
</protein>
<dbReference type="RefSeq" id="XP_024730395.1">
    <property type="nucleotide sequence ID" value="XM_024881441.1"/>
</dbReference>
<keyword evidence="2" id="KW-1133">Transmembrane helix</keyword>
<dbReference type="STRING" id="1095630.A0A2J6SRT5"/>
<dbReference type="OrthoDB" id="2309723at2759"/>
<proteinExistence type="predicted"/>
<evidence type="ECO:0000313" key="3">
    <source>
        <dbReference type="EMBL" id="PMD53491.1"/>
    </source>
</evidence>
<accession>A0A2J6SRT5</accession>
<evidence type="ECO:0000313" key="4">
    <source>
        <dbReference type="Proteomes" id="UP000235371"/>
    </source>
</evidence>
<feature type="transmembrane region" description="Helical" evidence="2">
    <location>
        <begin position="174"/>
        <end position="193"/>
    </location>
</feature>
<dbReference type="EMBL" id="KZ613872">
    <property type="protein sequence ID" value="PMD53491.1"/>
    <property type="molecule type" value="Genomic_DNA"/>
</dbReference>
<evidence type="ECO:0000256" key="1">
    <source>
        <dbReference type="SAM" id="MobiDB-lite"/>
    </source>
</evidence>
<reference evidence="3 4" key="1">
    <citation type="submission" date="2016-04" db="EMBL/GenBank/DDBJ databases">
        <title>A degradative enzymes factory behind the ericoid mycorrhizal symbiosis.</title>
        <authorList>
            <consortium name="DOE Joint Genome Institute"/>
            <person name="Martino E."/>
            <person name="Morin E."/>
            <person name="Grelet G."/>
            <person name="Kuo A."/>
            <person name="Kohler A."/>
            <person name="Daghino S."/>
            <person name="Barry K."/>
            <person name="Choi C."/>
            <person name="Cichocki N."/>
            <person name="Clum A."/>
            <person name="Copeland A."/>
            <person name="Hainaut M."/>
            <person name="Haridas S."/>
            <person name="Labutti K."/>
            <person name="Lindquist E."/>
            <person name="Lipzen A."/>
            <person name="Khouja H.-R."/>
            <person name="Murat C."/>
            <person name="Ohm R."/>
            <person name="Olson A."/>
            <person name="Spatafora J."/>
            <person name="Veneault-Fourrey C."/>
            <person name="Henrissat B."/>
            <person name="Grigoriev I."/>
            <person name="Martin F."/>
            <person name="Perotto S."/>
        </authorList>
    </citation>
    <scope>NUCLEOTIDE SEQUENCE [LARGE SCALE GENOMIC DNA]</scope>
    <source>
        <strain evidence="3 4">E</strain>
    </source>
</reference>
<feature type="region of interest" description="Disordered" evidence="1">
    <location>
        <begin position="1"/>
        <end position="20"/>
    </location>
</feature>
<dbReference type="GeneID" id="36589518"/>
<keyword evidence="4" id="KW-1185">Reference proteome</keyword>
<feature type="compositionally biased region" description="Pro residues" evidence="1">
    <location>
        <begin position="10"/>
        <end position="20"/>
    </location>
</feature>
<organism evidence="3 4">
    <name type="scientific">Hyaloscypha bicolor E</name>
    <dbReference type="NCBI Taxonomy" id="1095630"/>
    <lineage>
        <taxon>Eukaryota</taxon>
        <taxon>Fungi</taxon>
        <taxon>Dikarya</taxon>
        <taxon>Ascomycota</taxon>
        <taxon>Pezizomycotina</taxon>
        <taxon>Leotiomycetes</taxon>
        <taxon>Helotiales</taxon>
        <taxon>Hyaloscyphaceae</taxon>
        <taxon>Hyaloscypha</taxon>
        <taxon>Hyaloscypha bicolor</taxon>
    </lineage>
</organism>
<evidence type="ECO:0000256" key="2">
    <source>
        <dbReference type="SAM" id="Phobius"/>
    </source>
</evidence>
<keyword evidence="2" id="KW-0472">Membrane</keyword>
<dbReference type="Proteomes" id="UP000235371">
    <property type="component" value="Unassembled WGS sequence"/>
</dbReference>
<feature type="transmembrane region" description="Helical" evidence="2">
    <location>
        <begin position="146"/>
        <end position="167"/>
    </location>
</feature>